<keyword evidence="2" id="KW-0812">Transmembrane</keyword>
<dbReference type="InterPro" id="IPR000863">
    <property type="entry name" value="Sulfotransferase_dom"/>
</dbReference>
<dbReference type="GO" id="GO:0008146">
    <property type="term" value="F:sulfotransferase activity"/>
    <property type="evidence" value="ECO:0007669"/>
    <property type="project" value="InterPro"/>
</dbReference>
<dbReference type="InterPro" id="IPR027417">
    <property type="entry name" value="P-loop_NTPase"/>
</dbReference>
<dbReference type="OrthoDB" id="2015035at2759"/>
<feature type="domain" description="Sulfotransferase" evidence="3">
    <location>
        <begin position="108"/>
        <end position="307"/>
    </location>
</feature>
<dbReference type="EMBL" id="SZYD01000006">
    <property type="protein sequence ID" value="KAD5961017.1"/>
    <property type="molecule type" value="Genomic_DNA"/>
</dbReference>
<proteinExistence type="inferred from homology"/>
<keyword evidence="1" id="KW-0808">Transferase</keyword>
<comment type="similarity">
    <text evidence="1">Belongs to the sulfotransferase 1 family.</text>
</comment>
<dbReference type="PANTHER" id="PTHR32175">
    <property type="entry name" value="PROTEIN, PUTATIVE, EXPRESSED-RELATED"/>
    <property type="match status" value="1"/>
</dbReference>
<dbReference type="AlphaFoldDB" id="A0A5N6P5N8"/>
<evidence type="ECO:0000313" key="4">
    <source>
        <dbReference type="EMBL" id="KAD5961017.1"/>
    </source>
</evidence>
<feature type="transmembrane region" description="Helical" evidence="2">
    <location>
        <begin position="28"/>
        <end position="53"/>
    </location>
</feature>
<keyword evidence="5" id="KW-1185">Reference proteome</keyword>
<dbReference type="Gene3D" id="3.40.50.300">
    <property type="entry name" value="P-loop containing nucleotide triphosphate hydrolases"/>
    <property type="match status" value="1"/>
</dbReference>
<gene>
    <name evidence="4" type="ORF">E3N88_12490</name>
</gene>
<evidence type="ECO:0000259" key="3">
    <source>
        <dbReference type="Pfam" id="PF00685"/>
    </source>
</evidence>
<name>A0A5N6P5N8_9ASTR</name>
<dbReference type="PANTHER" id="PTHR32175:SF23">
    <property type="entry name" value="SULFOTRANSFERASE"/>
    <property type="match status" value="1"/>
</dbReference>
<reference evidence="4 5" key="1">
    <citation type="submission" date="2019-05" db="EMBL/GenBank/DDBJ databases">
        <title>Mikania micrantha, genome provides insights into the molecular mechanism of rapid growth.</title>
        <authorList>
            <person name="Liu B."/>
        </authorList>
    </citation>
    <scope>NUCLEOTIDE SEQUENCE [LARGE SCALE GENOMIC DNA]</scope>
    <source>
        <strain evidence="4">NLD-2019</strain>
        <tissue evidence="4">Leaf</tissue>
    </source>
</reference>
<protein>
    <recommendedName>
        <fullName evidence="1">Sulfotransferase</fullName>
        <ecNumber evidence="1">2.8.2.-</ecNumber>
    </recommendedName>
</protein>
<keyword evidence="2" id="KW-0472">Membrane</keyword>
<sequence length="350" mass="40320">MKSKVPLSQKIAAAKDLQNTHVLKCPKALLGVLKVLTLVCAMVCGVYLCSTFLKQPHYQRKRDSFESKASEMPRCINVVYKSSFTYLYYRKPESFNRLDCSRNTIRFFVIVSMQRSGSGWFESLMNSHANVSSNGEIFGQIHRRQNISMIINTLDSVFNLDLVTSSSKNECSAAIGFKWMLNQGLMDHPEEILDYFIKRDVYIIFFLRRNMLSRLVSIIANTFDKKAKLLNGVHVSHVHSQQEALTLARYKPTIDVTSLGSDLGKMESTATKALEYYKSTRHIVVYYEDLIKNFNKLIQVEDFLKLPRMKLKSRQVKIHKGPLSEYINNWDDVIKTLSGTPYERYLVGDY</sequence>
<organism evidence="4 5">
    <name type="scientific">Mikania micrantha</name>
    <name type="common">bitter vine</name>
    <dbReference type="NCBI Taxonomy" id="192012"/>
    <lineage>
        <taxon>Eukaryota</taxon>
        <taxon>Viridiplantae</taxon>
        <taxon>Streptophyta</taxon>
        <taxon>Embryophyta</taxon>
        <taxon>Tracheophyta</taxon>
        <taxon>Spermatophyta</taxon>
        <taxon>Magnoliopsida</taxon>
        <taxon>eudicotyledons</taxon>
        <taxon>Gunneridae</taxon>
        <taxon>Pentapetalae</taxon>
        <taxon>asterids</taxon>
        <taxon>campanulids</taxon>
        <taxon>Asterales</taxon>
        <taxon>Asteraceae</taxon>
        <taxon>Asteroideae</taxon>
        <taxon>Heliantheae alliance</taxon>
        <taxon>Eupatorieae</taxon>
        <taxon>Mikania</taxon>
    </lineage>
</organism>
<dbReference type="Pfam" id="PF00685">
    <property type="entry name" value="Sulfotransfer_1"/>
    <property type="match status" value="1"/>
</dbReference>
<dbReference type="EC" id="2.8.2.-" evidence="1"/>
<evidence type="ECO:0000256" key="1">
    <source>
        <dbReference type="RuleBase" id="RU361155"/>
    </source>
</evidence>
<dbReference type="SUPFAM" id="SSF52540">
    <property type="entry name" value="P-loop containing nucleoside triphosphate hydrolases"/>
    <property type="match status" value="1"/>
</dbReference>
<dbReference type="Proteomes" id="UP000326396">
    <property type="component" value="Linkage Group LG14"/>
</dbReference>
<accession>A0A5N6P5N8</accession>
<comment type="caution">
    <text evidence="4">The sequence shown here is derived from an EMBL/GenBank/DDBJ whole genome shotgun (WGS) entry which is preliminary data.</text>
</comment>
<evidence type="ECO:0000256" key="2">
    <source>
        <dbReference type="SAM" id="Phobius"/>
    </source>
</evidence>
<evidence type="ECO:0000313" key="5">
    <source>
        <dbReference type="Proteomes" id="UP000326396"/>
    </source>
</evidence>
<keyword evidence="2" id="KW-1133">Transmembrane helix</keyword>
<dbReference type="InterPro" id="IPR052796">
    <property type="entry name" value="Nod_factor_sulfotransferase"/>
</dbReference>